<evidence type="ECO:0000313" key="2">
    <source>
        <dbReference type="Proteomes" id="UP000288972"/>
    </source>
</evidence>
<dbReference type="Gene3D" id="3.40.50.300">
    <property type="entry name" value="P-loop containing nucleotide triphosphate hydrolases"/>
    <property type="match status" value="1"/>
</dbReference>
<evidence type="ECO:0000313" key="1">
    <source>
        <dbReference type="EMBL" id="QAU49663.1"/>
    </source>
</evidence>
<name>A0AAE5X6H8_9BRAD</name>
<organism evidence="1 2">
    <name type="scientific">Bradyrhizobium guangzhouense</name>
    <dbReference type="NCBI Taxonomy" id="1325095"/>
    <lineage>
        <taxon>Bacteria</taxon>
        <taxon>Pseudomonadati</taxon>
        <taxon>Pseudomonadota</taxon>
        <taxon>Alphaproteobacteria</taxon>
        <taxon>Hyphomicrobiales</taxon>
        <taxon>Nitrobacteraceae</taxon>
        <taxon>Bradyrhizobium</taxon>
    </lineage>
</organism>
<accession>A0AAE5X6H8</accession>
<reference evidence="1 2" key="1">
    <citation type="submission" date="2018-06" db="EMBL/GenBank/DDBJ databases">
        <title>Comparative genomics of rhizobia nodulating Arachis hypogaea in China.</title>
        <authorList>
            <person name="Li Y."/>
        </authorList>
    </citation>
    <scope>NUCLEOTIDE SEQUENCE [LARGE SCALE GENOMIC DNA]</scope>
    <source>
        <strain evidence="1 2">CCBAU 51670</strain>
    </source>
</reference>
<dbReference type="InterPro" id="IPR051162">
    <property type="entry name" value="T4SS_component"/>
</dbReference>
<dbReference type="InterPro" id="IPR027417">
    <property type="entry name" value="P-loop_NTPase"/>
</dbReference>
<dbReference type="PANTHER" id="PTHR30121:SF6">
    <property type="entry name" value="SLR6007 PROTEIN"/>
    <property type="match status" value="1"/>
</dbReference>
<dbReference type="SUPFAM" id="SSF52540">
    <property type="entry name" value="P-loop containing nucleoside triphosphate hydrolases"/>
    <property type="match status" value="1"/>
</dbReference>
<dbReference type="Proteomes" id="UP000288972">
    <property type="component" value="Chromosome"/>
</dbReference>
<dbReference type="RefSeq" id="WP_128954416.1">
    <property type="nucleotide sequence ID" value="NZ_CP030053.1"/>
</dbReference>
<dbReference type="EMBL" id="CP030053">
    <property type="protein sequence ID" value="QAU49663.1"/>
    <property type="molecule type" value="Genomic_DNA"/>
</dbReference>
<dbReference type="PANTHER" id="PTHR30121">
    <property type="entry name" value="UNCHARACTERIZED PROTEIN YJGR-RELATED"/>
    <property type="match status" value="1"/>
</dbReference>
<sequence length="509" mass="58336">MTPHITDHQLPGRDGVRVLVRLDITPAEHVLIFKYRMGADAIDFSVFYQGRKLTFGDFYGGTHSTIWDLDSPHQARAFVDGLRKGFAQFEQFLASNRKPVQQPEPPKPTWDFFNTDARFTSTWIVGKPEWGKTTLMSALIQRDLERVKEGKASLIVIDSQHEELGKHLPRLPWFAPGQPLHEKLIYLEPDLEHPLALNFLNFKGYHKLSKNEQATRRAAIIEMLNFFMGATTSDPSGFMKTIIGYCVRALALYPEPTIMDFKDLLVEGRLANLMKKDEYKHLKDQLDDETKRFLLTDLFKSYGQSLSSVATRINAIGGDDWMKAFFSNKENRFDLYDILREPHVIVINTREHRLQSKEVLGLFGRYFIALLMGVVRTRTGGGLPCYVHIDEAWQYIADEPIVQDLIATARRQKIAITFAQQQPSQISNTAVRKALQTCGVQISAGRQKHYWNVMVRGENHEIKAPHIDFSKIDGMPDPEWEIILQRMYDNYCVPTKKPTGPPPEMEDAV</sequence>
<evidence type="ECO:0008006" key="3">
    <source>
        <dbReference type="Google" id="ProtNLM"/>
    </source>
</evidence>
<gene>
    <name evidence="1" type="ORF">XH91_32730</name>
</gene>
<proteinExistence type="predicted"/>
<protein>
    <recommendedName>
        <fullName evidence="3">DUF87 domain-containing protein</fullName>
    </recommendedName>
</protein>
<dbReference type="KEGG" id="bgz:XH91_32730"/>
<dbReference type="AlphaFoldDB" id="A0AAE5X6H8"/>